<protein>
    <recommendedName>
        <fullName evidence="2">N-acetyltransferase domain-containing protein</fullName>
    </recommendedName>
</protein>
<dbReference type="GO" id="GO:1990189">
    <property type="term" value="F:protein N-terminal-serine acetyltransferase activity"/>
    <property type="evidence" value="ECO:0007669"/>
    <property type="project" value="TreeGrafter"/>
</dbReference>
<reference evidence="3 4" key="1">
    <citation type="submission" date="2018-05" db="EMBL/GenBank/DDBJ databases">
        <title>Genetic diversity of glacier-inhabiting Cryobacterium bacteria in China and description of Cryobacterium mengkeensis sp. nov. and Arthrobacter glacialis sp. nov.</title>
        <authorList>
            <person name="Liu Q."/>
            <person name="Xin Y.-H."/>
        </authorList>
    </citation>
    <scope>NUCLEOTIDE SEQUENCE [LARGE SCALE GENOMIC DNA]</scope>
    <source>
        <strain evidence="3 4">LI2</strain>
    </source>
</reference>
<dbReference type="PANTHER" id="PTHR43441">
    <property type="entry name" value="RIBOSOMAL-PROTEIN-SERINE ACETYLTRANSFERASE"/>
    <property type="match status" value="1"/>
</dbReference>
<dbReference type="PANTHER" id="PTHR43441:SF10">
    <property type="entry name" value="ACETYLTRANSFERASE"/>
    <property type="match status" value="1"/>
</dbReference>
<evidence type="ECO:0000313" key="4">
    <source>
        <dbReference type="Proteomes" id="UP000247832"/>
    </source>
</evidence>
<dbReference type="InterPro" id="IPR051908">
    <property type="entry name" value="Ribosomal_N-acetyltransferase"/>
</dbReference>
<name>A0A2V5LSN9_9MICC</name>
<dbReference type="SUPFAM" id="SSF55729">
    <property type="entry name" value="Acyl-CoA N-acyltransferases (Nat)"/>
    <property type="match status" value="2"/>
</dbReference>
<dbReference type="EMBL" id="QJVD01000018">
    <property type="protein sequence ID" value="PYI66077.1"/>
    <property type="molecule type" value="Genomic_DNA"/>
</dbReference>
<feature type="region of interest" description="Disordered" evidence="1">
    <location>
        <begin position="1"/>
        <end position="32"/>
    </location>
</feature>
<dbReference type="AlphaFoldDB" id="A0A2V5LSN9"/>
<comment type="caution">
    <text evidence="3">The sequence shown here is derived from an EMBL/GenBank/DDBJ whole genome shotgun (WGS) entry which is preliminary data.</text>
</comment>
<dbReference type="Pfam" id="PF13302">
    <property type="entry name" value="Acetyltransf_3"/>
    <property type="match status" value="2"/>
</dbReference>
<gene>
    <name evidence="3" type="ORF">CVV68_15950</name>
</gene>
<dbReference type="InterPro" id="IPR000182">
    <property type="entry name" value="GNAT_dom"/>
</dbReference>
<feature type="compositionally biased region" description="Low complexity" evidence="1">
    <location>
        <begin position="10"/>
        <end position="21"/>
    </location>
</feature>
<feature type="domain" description="N-acetyltransferase" evidence="2">
    <location>
        <begin position="247"/>
        <end position="409"/>
    </location>
</feature>
<dbReference type="GO" id="GO:0005737">
    <property type="term" value="C:cytoplasm"/>
    <property type="evidence" value="ECO:0007669"/>
    <property type="project" value="TreeGrafter"/>
</dbReference>
<keyword evidence="4" id="KW-1185">Reference proteome</keyword>
<evidence type="ECO:0000256" key="1">
    <source>
        <dbReference type="SAM" id="MobiDB-lite"/>
    </source>
</evidence>
<dbReference type="Proteomes" id="UP000247832">
    <property type="component" value="Unassembled WGS sequence"/>
</dbReference>
<evidence type="ECO:0000259" key="2">
    <source>
        <dbReference type="PROSITE" id="PS51186"/>
    </source>
</evidence>
<organism evidence="3 4">
    <name type="scientific">Arthrobacter livingstonensis</name>
    <dbReference type="NCBI Taxonomy" id="670078"/>
    <lineage>
        <taxon>Bacteria</taxon>
        <taxon>Bacillati</taxon>
        <taxon>Actinomycetota</taxon>
        <taxon>Actinomycetes</taxon>
        <taxon>Micrococcales</taxon>
        <taxon>Micrococcaceae</taxon>
        <taxon>Arthrobacter</taxon>
    </lineage>
</organism>
<dbReference type="InterPro" id="IPR016181">
    <property type="entry name" value="Acyl_CoA_acyltransferase"/>
</dbReference>
<feature type="domain" description="N-acetyltransferase" evidence="2">
    <location>
        <begin position="32"/>
        <end position="198"/>
    </location>
</feature>
<dbReference type="Gene3D" id="3.40.630.30">
    <property type="match status" value="2"/>
</dbReference>
<proteinExistence type="predicted"/>
<accession>A0A2V5LSN9</accession>
<sequence length="428" mass="44868">MVAVPPPRGSRQVSASVVQRSTPAPALADGPTSLRRFTTADAADFAAIHHDPLNVKWASADAGMTAERAAELIEGSVAEGWDNGSLLRFAIVERLDGGERVIGTLSLQNVHRTPRGGAGSVGIKLLAAGRGRGNAGRAVGLACGYAFGTLGLAVLHWSTTVGNAPSRALAERCGFTLAAEIPGFGHKDGDVADGWLLVQSAAAWRGRMAGSATDKPAIASAAPAGGARGEPELDIAAVVPQLSDGNVVLRALREHDADQLVINCSSLEAIRWTTVPLGYTREHANHFINTITPDGWRTGDTLTFAVADPATDTLLGTVDLQCKHPGAAAVGINFGEHARGTGAAEKAVRLLADYAFNQLNLSYLHWSAMVPNWGSRKLAWKLGFAFEGQVRGAFNDRGTPADRWILTLAATDPRAPQAPWDGPGAPRR</sequence>
<evidence type="ECO:0000313" key="3">
    <source>
        <dbReference type="EMBL" id="PYI66077.1"/>
    </source>
</evidence>
<dbReference type="PROSITE" id="PS51186">
    <property type="entry name" value="GNAT"/>
    <property type="match status" value="2"/>
</dbReference>
<dbReference type="GO" id="GO:0008999">
    <property type="term" value="F:protein-N-terminal-alanine acetyltransferase activity"/>
    <property type="evidence" value="ECO:0007669"/>
    <property type="project" value="TreeGrafter"/>
</dbReference>